<accession>H3KG08</accession>
<name>H3KG08_9BURK</name>
<gene>
    <name evidence="2" type="ORF">HMPREF9440_01682</name>
</gene>
<evidence type="ECO:0000313" key="2">
    <source>
        <dbReference type="EMBL" id="EHY30934.1"/>
    </source>
</evidence>
<dbReference type="AlphaFoldDB" id="H3KG08"/>
<feature type="transmembrane region" description="Helical" evidence="1">
    <location>
        <begin position="75"/>
        <end position="94"/>
    </location>
</feature>
<evidence type="ECO:0008006" key="4">
    <source>
        <dbReference type="Google" id="ProtNLM"/>
    </source>
</evidence>
<dbReference type="HOGENOM" id="CLU_567332_0_0_4"/>
<feature type="transmembrane region" description="Helical" evidence="1">
    <location>
        <begin position="267"/>
        <end position="286"/>
    </location>
</feature>
<evidence type="ECO:0000313" key="3">
    <source>
        <dbReference type="Proteomes" id="UP000004956"/>
    </source>
</evidence>
<sequence length="449" mass="49448">MKTEVRLPMADARDVVFAEVLESDPKWRPEDARRATTEAKQLAGDHADDPAKLLPLRARLVMARMDAAQPPKFPGTFWPTMALGLAALLFGAFSDQLTAEYARINLLAPPFLALLLWNLAIYVSLVAKLLLKPFRRSHADDPREEGMLALLCTRLRRVLPGAKPRERAFFDRWSRVTSPLVGIALSRAFHLAAAMFALGWVLSVALRGIGTAYVVGWESTWLAQRPDVVASILELTYPFAAANLDAAGATALNFASSMGSPADAAPWLLQIIITVLAVIWLPRGLLGLIAQLRLRNPVVTLPLRSDYTRSILEADRPFSLLLPAEADKLWREAAEALPGCRVLDADLWGDQEPQSAPSPAALVLNAAATPEDDVHGRHAESLPKPRTVVLDASELSRRFDADKIASRLALWETFAAQHHARLKVFDPDPIENPVEARIRLLEELRSPVK</sequence>
<dbReference type="STRING" id="762967.HMPREF9440_01682"/>
<proteinExistence type="predicted"/>
<protein>
    <recommendedName>
        <fullName evidence="4">DUF2868 domain-containing protein</fullName>
    </recommendedName>
</protein>
<comment type="caution">
    <text evidence="2">The sequence shown here is derived from an EMBL/GenBank/DDBJ whole genome shotgun (WGS) entry which is preliminary data.</text>
</comment>
<keyword evidence="1" id="KW-1133">Transmembrane helix</keyword>
<keyword evidence="1" id="KW-0472">Membrane</keyword>
<evidence type="ECO:0000256" key="1">
    <source>
        <dbReference type="SAM" id="Phobius"/>
    </source>
</evidence>
<dbReference type="Proteomes" id="UP000004956">
    <property type="component" value="Unassembled WGS sequence"/>
</dbReference>
<keyword evidence="3" id="KW-1185">Reference proteome</keyword>
<organism evidence="2 3">
    <name type="scientific">Sutterella parvirubra YIT 11816</name>
    <dbReference type="NCBI Taxonomy" id="762967"/>
    <lineage>
        <taxon>Bacteria</taxon>
        <taxon>Pseudomonadati</taxon>
        <taxon>Pseudomonadota</taxon>
        <taxon>Betaproteobacteria</taxon>
        <taxon>Burkholderiales</taxon>
        <taxon>Sutterellaceae</taxon>
        <taxon>Sutterella</taxon>
    </lineage>
</organism>
<reference evidence="2 3" key="1">
    <citation type="submission" date="2011-11" db="EMBL/GenBank/DDBJ databases">
        <authorList>
            <person name="Weinstock G."/>
            <person name="Sodergren E."/>
            <person name="Clifton S."/>
            <person name="Fulton L."/>
            <person name="Fulton B."/>
            <person name="Courtney L."/>
            <person name="Fronick C."/>
            <person name="Harrison M."/>
            <person name="Strong C."/>
            <person name="Farmer C."/>
            <person name="Delahaunty K."/>
            <person name="Markovic C."/>
            <person name="Hall O."/>
            <person name="Minx P."/>
            <person name="Tomlinson C."/>
            <person name="Mitreva M."/>
            <person name="Hou S."/>
            <person name="Chen J."/>
            <person name="Wollam A."/>
            <person name="Pepin K.H."/>
            <person name="Johnson M."/>
            <person name="Bhonagiri V."/>
            <person name="Zhang X."/>
            <person name="Suruliraj S."/>
            <person name="Warren W."/>
            <person name="Chinwalla A."/>
            <person name="Mardis E.R."/>
            <person name="Wilson R.K."/>
        </authorList>
    </citation>
    <scope>NUCLEOTIDE SEQUENCE [LARGE SCALE GENOMIC DNA]</scope>
    <source>
        <strain evidence="2 3">YIT 11816</strain>
    </source>
</reference>
<dbReference type="EMBL" id="AFBQ01000257">
    <property type="protein sequence ID" value="EHY30934.1"/>
    <property type="molecule type" value="Genomic_DNA"/>
</dbReference>
<keyword evidence="1" id="KW-0812">Transmembrane</keyword>
<dbReference type="PATRIC" id="fig|762967.3.peg.1319"/>
<feature type="transmembrane region" description="Helical" evidence="1">
    <location>
        <begin position="106"/>
        <end position="127"/>
    </location>
</feature>
<feature type="transmembrane region" description="Helical" evidence="1">
    <location>
        <begin position="188"/>
        <end position="209"/>
    </location>
</feature>